<proteinExistence type="predicted"/>
<keyword evidence="1" id="KW-0812">Transmembrane</keyword>
<dbReference type="EMBL" id="SLWN01000001">
    <property type="protein sequence ID" value="TCO35777.1"/>
    <property type="molecule type" value="Genomic_DNA"/>
</dbReference>
<keyword evidence="1" id="KW-1133">Transmembrane helix</keyword>
<gene>
    <name evidence="2" type="ORF">EV652_101662</name>
</gene>
<feature type="transmembrane region" description="Helical" evidence="1">
    <location>
        <begin position="93"/>
        <end position="110"/>
    </location>
</feature>
<organism evidence="2 3">
    <name type="scientific">Kribbella steppae</name>
    <dbReference type="NCBI Taxonomy" id="2512223"/>
    <lineage>
        <taxon>Bacteria</taxon>
        <taxon>Bacillati</taxon>
        <taxon>Actinomycetota</taxon>
        <taxon>Actinomycetes</taxon>
        <taxon>Propionibacteriales</taxon>
        <taxon>Kribbellaceae</taxon>
        <taxon>Kribbella</taxon>
    </lineage>
</organism>
<accession>A0A4R2HWU6</accession>
<keyword evidence="3" id="KW-1185">Reference proteome</keyword>
<evidence type="ECO:0000256" key="1">
    <source>
        <dbReference type="SAM" id="Phobius"/>
    </source>
</evidence>
<dbReference type="RefSeq" id="WP_132207420.1">
    <property type="nucleotide sequence ID" value="NZ_SLWN01000001.1"/>
</dbReference>
<dbReference type="AlphaFoldDB" id="A0A4R2HWU6"/>
<protein>
    <submittedName>
        <fullName evidence="2">Uncharacterized protein</fullName>
    </submittedName>
</protein>
<sequence length="125" mass="13730">MNRIVALTFLGIVVAAIAVIVLGQTPRFYPGSTAVTRLTTQYDVRPDGDLDVTETIIYDYGASGLPLDRVVQLRRPDADRLDTPVPDRGRDRVWEVSGAVLLLVLVGLVARRITRSRQRSSAARA</sequence>
<dbReference type="Proteomes" id="UP000294508">
    <property type="component" value="Unassembled WGS sequence"/>
</dbReference>
<name>A0A4R2HWU6_9ACTN</name>
<evidence type="ECO:0000313" key="2">
    <source>
        <dbReference type="EMBL" id="TCO35777.1"/>
    </source>
</evidence>
<comment type="caution">
    <text evidence="2">The sequence shown here is derived from an EMBL/GenBank/DDBJ whole genome shotgun (WGS) entry which is preliminary data.</text>
</comment>
<reference evidence="2 3" key="1">
    <citation type="journal article" date="2015" name="Stand. Genomic Sci.">
        <title>Genomic Encyclopedia of Bacterial and Archaeal Type Strains, Phase III: the genomes of soil and plant-associated and newly described type strains.</title>
        <authorList>
            <person name="Whitman W.B."/>
            <person name="Woyke T."/>
            <person name="Klenk H.P."/>
            <person name="Zhou Y."/>
            <person name="Lilburn T.G."/>
            <person name="Beck B.J."/>
            <person name="De Vos P."/>
            <person name="Vandamme P."/>
            <person name="Eisen J.A."/>
            <person name="Garrity G."/>
            <person name="Hugenholtz P."/>
            <person name="Kyrpides N.C."/>
        </authorList>
    </citation>
    <scope>NUCLEOTIDE SEQUENCE [LARGE SCALE GENOMIC DNA]</scope>
    <source>
        <strain evidence="2 3">VKM Ac-2572</strain>
    </source>
</reference>
<evidence type="ECO:0000313" key="3">
    <source>
        <dbReference type="Proteomes" id="UP000294508"/>
    </source>
</evidence>
<keyword evidence="1" id="KW-0472">Membrane</keyword>
<dbReference type="OrthoDB" id="3829015at2"/>